<comment type="subcellular location">
    <subcellularLocation>
        <location evidence="1">Cytoplasm</location>
    </subcellularLocation>
</comment>
<dbReference type="InterPro" id="IPR011010">
    <property type="entry name" value="DNA_brk_join_enz"/>
</dbReference>
<proteinExistence type="predicted"/>
<dbReference type="InterPro" id="IPR010998">
    <property type="entry name" value="Integrase_recombinase_N"/>
</dbReference>
<dbReference type="SUPFAM" id="SSF56349">
    <property type="entry name" value="DNA breaking-rejoining enzymes"/>
    <property type="match status" value="1"/>
</dbReference>
<keyword evidence="3" id="KW-0238">DNA-binding</keyword>
<evidence type="ECO:0000313" key="6">
    <source>
        <dbReference type="EMBL" id="OXM50354.1"/>
    </source>
</evidence>
<sequence>MQHTGVDDGLAGAARMMLVEGVSFLDPETAVFEAMLEGWARQQRVRFLKPRTIHARLHLVRRFAAASNQYPWQWTAGEVEAFLSQLRSGDRPVRMSTLRAHECVLRLFMQYVTDPRYQWPDVCLQRFGAAPMMVLHEFNSVRHVADVESRPERRALSYDEVQALFDAADGLADQARARGRKGGITALRDSIALKTVYAFGLRRREAWGLDLPDLRHNPRIRHFQRCGALFVRWGKGSRGSPPKRRTVLLVPEMDWVVEPFEEWLEEIRPLLNTAGLQAVFLTERGSRLAPRGLNAAFQRARDAAGLDTELDLHCLRHSYVTHLVEFGYPPRFIQEQVGHAYPSTSSIYTDVSDEFRNRLMHQALGAFAPFMWEAP</sequence>
<dbReference type="PANTHER" id="PTHR30349">
    <property type="entry name" value="PHAGE INTEGRASE-RELATED"/>
    <property type="match status" value="1"/>
</dbReference>
<evidence type="ECO:0000256" key="3">
    <source>
        <dbReference type="ARBA" id="ARBA00023125"/>
    </source>
</evidence>
<evidence type="ECO:0000256" key="2">
    <source>
        <dbReference type="ARBA" id="ARBA00022908"/>
    </source>
</evidence>
<dbReference type="InterPro" id="IPR002104">
    <property type="entry name" value="Integrase_catalytic"/>
</dbReference>
<dbReference type="EMBL" id="NMQT01000102">
    <property type="protein sequence ID" value="OXM50354.1"/>
    <property type="molecule type" value="Genomic_DNA"/>
</dbReference>
<dbReference type="Proteomes" id="UP000215223">
    <property type="component" value="Unassembled WGS sequence"/>
</dbReference>
<gene>
    <name evidence="6" type="ORF">CFP71_28410</name>
</gene>
<dbReference type="GO" id="GO:0006310">
    <property type="term" value="P:DNA recombination"/>
    <property type="evidence" value="ECO:0007669"/>
    <property type="project" value="UniProtKB-KW"/>
</dbReference>
<keyword evidence="7" id="KW-1185">Reference proteome</keyword>
<dbReference type="GO" id="GO:0005737">
    <property type="term" value="C:cytoplasm"/>
    <property type="evidence" value="ECO:0007669"/>
    <property type="project" value="UniProtKB-SubCell"/>
</dbReference>
<dbReference type="InterPro" id="IPR013762">
    <property type="entry name" value="Integrase-like_cat_sf"/>
</dbReference>
<dbReference type="InterPro" id="IPR004107">
    <property type="entry name" value="Integrase_SAM-like_N"/>
</dbReference>
<dbReference type="InterPro" id="IPR050090">
    <property type="entry name" value="Tyrosine_recombinase_XerCD"/>
</dbReference>
<dbReference type="Pfam" id="PF00589">
    <property type="entry name" value="Phage_integrase"/>
    <property type="match status" value="1"/>
</dbReference>
<dbReference type="PROSITE" id="PS51898">
    <property type="entry name" value="TYR_RECOMBINASE"/>
    <property type="match status" value="1"/>
</dbReference>
<dbReference type="Gene3D" id="1.10.150.130">
    <property type="match status" value="1"/>
</dbReference>
<accession>A0A229RVH1</accession>
<evidence type="ECO:0000256" key="1">
    <source>
        <dbReference type="ARBA" id="ARBA00004496"/>
    </source>
</evidence>
<dbReference type="GO" id="GO:0015074">
    <property type="term" value="P:DNA integration"/>
    <property type="evidence" value="ECO:0007669"/>
    <property type="project" value="UniProtKB-KW"/>
</dbReference>
<dbReference type="OrthoDB" id="3698359at2"/>
<keyword evidence="4" id="KW-0233">DNA recombination</keyword>
<evidence type="ECO:0000313" key="7">
    <source>
        <dbReference type="Proteomes" id="UP000215223"/>
    </source>
</evidence>
<dbReference type="AlphaFoldDB" id="A0A229RVH1"/>
<feature type="domain" description="Tyr recombinase" evidence="5">
    <location>
        <begin position="151"/>
        <end position="362"/>
    </location>
</feature>
<keyword evidence="2" id="KW-0229">DNA integration</keyword>
<evidence type="ECO:0000259" key="5">
    <source>
        <dbReference type="PROSITE" id="PS51898"/>
    </source>
</evidence>
<dbReference type="Gene3D" id="1.10.443.10">
    <property type="entry name" value="Intergrase catalytic core"/>
    <property type="match status" value="1"/>
</dbReference>
<reference evidence="6 7" key="1">
    <citation type="submission" date="2017-07" db="EMBL/GenBank/DDBJ databases">
        <title>Amycolatopsis thailandensis Genome sequencing and assembly.</title>
        <authorList>
            <person name="Kaur N."/>
            <person name="Mayilraj S."/>
        </authorList>
    </citation>
    <scope>NUCLEOTIDE SEQUENCE [LARGE SCALE GENOMIC DNA]</scope>
    <source>
        <strain evidence="6 7">JCM 16380</strain>
    </source>
</reference>
<organism evidence="6 7">
    <name type="scientific">Amycolatopsis thailandensis</name>
    <dbReference type="NCBI Taxonomy" id="589330"/>
    <lineage>
        <taxon>Bacteria</taxon>
        <taxon>Bacillati</taxon>
        <taxon>Actinomycetota</taxon>
        <taxon>Actinomycetes</taxon>
        <taxon>Pseudonocardiales</taxon>
        <taxon>Pseudonocardiaceae</taxon>
        <taxon>Amycolatopsis</taxon>
    </lineage>
</organism>
<protein>
    <submittedName>
        <fullName evidence="6">Integrase</fullName>
    </submittedName>
</protein>
<dbReference type="GO" id="GO:0003677">
    <property type="term" value="F:DNA binding"/>
    <property type="evidence" value="ECO:0007669"/>
    <property type="project" value="UniProtKB-KW"/>
</dbReference>
<dbReference type="Pfam" id="PF13495">
    <property type="entry name" value="Phage_int_SAM_4"/>
    <property type="match status" value="1"/>
</dbReference>
<evidence type="ECO:0000256" key="4">
    <source>
        <dbReference type="ARBA" id="ARBA00023172"/>
    </source>
</evidence>
<name>A0A229RVH1_9PSEU</name>
<dbReference type="PANTHER" id="PTHR30349:SF77">
    <property type="entry name" value="TYROSINE RECOMBINASE XERC"/>
    <property type="match status" value="1"/>
</dbReference>
<comment type="caution">
    <text evidence="6">The sequence shown here is derived from an EMBL/GenBank/DDBJ whole genome shotgun (WGS) entry which is preliminary data.</text>
</comment>